<organism evidence="11 12">
    <name type="scientific">Aeoliella straminimaris</name>
    <dbReference type="NCBI Taxonomy" id="2954799"/>
    <lineage>
        <taxon>Bacteria</taxon>
        <taxon>Pseudomonadati</taxon>
        <taxon>Planctomycetota</taxon>
        <taxon>Planctomycetia</taxon>
        <taxon>Pirellulales</taxon>
        <taxon>Lacipirellulaceae</taxon>
        <taxon>Aeoliella</taxon>
    </lineage>
</organism>
<dbReference type="Pfam" id="PF01618">
    <property type="entry name" value="MotA_ExbB"/>
    <property type="match status" value="1"/>
</dbReference>
<accession>A0A9X2F8I7</accession>
<evidence type="ECO:0000256" key="8">
    <source>
        <dbReference type="SAM" id="MobiDB-lite"/>
    </source>
</evidence>
<evidence type="ECO:0000256" key="6">
    <source>
        <dbReference type="RuleBase" id="RU004057"/>
    </source>
</evidence>
<keyword evidence="2" id="KW-1003">Cell membrane</keyword>
<dbReference type="PANTHER" id="PTHR30625:SF11">
    <property type="entry name" value="MOTA_TOLQ_EXBB PROTON CHANNEL DOMAIN-CONTAINING PROTEIN"/>
    <property type="match status" value="1"/>
</dbReference>
<dbReference type="RefSeq" id="WP_252851671.1">
    <property type="nucleotide sequence ID" value="NZ_JAMXLR010000024.1"/>
</dbReference>
<evidence type="ECO:0000256" key="5">
    <source>
        <dbReference type="ARBA" id="ARBA00023136"/>
    </source>
</evidence>
<reference evidence="11" key="1">
    <citation type="submission" date="2022-06" db="EMBL/GenBank/DDBJ databases">
        <title>Aeoliella straminimaris, a novel planctomycete from sediments.</title>
        <authorList>
            <person name="Vitorino I.R."/>
            <person name="Lage O.M."/>
        </authorList>
    </citation>
    <scope>NUCLEOTIDE SEQUENCE</scope>
    <source>
        <strain evidence="11">ICT_H6.2</strain>
    </source>
</reference>
<keyword evidence="3 9" id="KW-0812">Transmembrane</keyword>
<keyword evidence="12" id="KW-1185">Reference proteome</keyword>
<evidence type="ECO:0000256" key="9">
    <source>
        <dbReference type="SAM" id="Phobius"/>
    </source>
</evidence>
<dbReference type="InterPro" id="IPR002898">
    <property type="entry name" value="MotA_ExbB_proton_chnl"/>
</dbReference>
<dbReference type="EMBL" id="JAMXLR010000024">
    <property type="protein sequence ID" value="MCO6043567.1"/>
    <property type="molecule type" value="Genomic_DNA"/>
</dbReference>
<keyword evidence="6" id="KW-0813">Transport</keyword>
<comment type="similarity">
    <text evidence="6">Belongs to the exbB/tolQ family.</text>
</comment>
<evidence type="ECO:0000256" key="1">
    <source>
        <dbReference type="ARBA" id="ARBA00004651"/>
    </source>
</evidence>
<protein>
    <submittedName>
        <fullName evidence="11">MotA/TolQ/ExbB proton channel family protein</fullName>
    </submittedName>
</protein>
<keyword evidence="4 9" id="KW-1133">Transmembrane helix</keyword>
<sequence length="591" mass="65337">MSRIASASEWLLRSPLIWGGMASMFMYALLKQDIIHSPLLDRYLMGHWIEVGTTVLFFIAMAAIAFRALSLIPQNMVLERTLLEPPTVGGQPTSDAPRLAEQLDDVPPLLQETYLVRRLRAALEFVRRKDSAETLDKQLHHLEEVDLDRMSSGYALVRVVLWAVPSLGFLGTVIGIAAAIGHLSFDADNIVESLKQVIPPLTSAFDTTTLSLALSIPIMFSKFVVERMEQNVLEKVDARTEEELVGRFFEYGSANDPQVAAVRRMAEQVVRTVEAMSTRQGQILQDTIEESHRHWADITSATGKLLDESLQATLHDSLERHAQTLTSATDRQVQALEHLLGHQLSAMNTNIEKQIGMLNDGVQRNVNAIENGVVNRMGLVDDVFAKQIGELENMVNKQVEVLSLAIQSQADMVQQGTGDLIGRLRDGLERMAELLVEALHKHGETLTRSEEELAQENRRHLSEVEAALGEAMVLSADRQEKLVSQSERMLKDMQAALVDAAGATVEQQQQLVRQGDILLKVVDATGQVKQLEETLNQNLATLGRTHNFEETLLSLSAAIQLLSARMGRDGVNRPHVEFDGPSTGTPASHAA</sequence>
<dbReference type="PANTHER" id="PTHR30625">
    <property type="entry name" value="PROTEIN TOLQ"/>
    <property type="match status" value="1"/>
</dbReference>
<comment type="subcellular location">
    <subcellularLocation>
        <location evidence="1">Cell membrane</location>
        <topology evidence="1">Multi-pass membrane protein</topology>
    </subcellularLocation>
    <subcellularLocation>
        <location evidence="6">Membrane</location>
        <topology evidence="6">Multi-pass membrane protein</topology>
    </subcellularLocation>
</comment>
<evidence type="ECO:0000313" key="11">
    <source>
        <dbReference type="EMBL" id="MCO6043567.1"/>
    </source>
</evidence>
<feature type="compositionally biased region" description="Polar residues" evidence="8">
    <location>
        <begin position="582"/>
        <end position="591"/>
    </location>
</feature>
<evidence type="ECO:0000256" key="3">
    <source>
        <dbReference type="ARBA" id="ARBA00022692"/>
    </source>
</evidence>
<feature type="transmembrane region" description="Helical" evidence="9">
    <location>
        <begin position="12"/>
        <end position="30"/>
    </location>
</feature>
<dbReference type="AlphaFoldDB" id="A0A9X2F8I7"/>
<dbReference type="Proteomes" id="UP001155241">
    <property type="component" value="Unassembled WGS sequence"/>
</dbReference>
<feature type="region of interest" description="Disordered" evidence="8">
    <location>
        <begin position="570"/>
        <end position="591"/>
    </location>
</feature>
<dbReference type="GO" id="GO:0005886">
    <property type="term" value="C:plasma membrane"/>
    <property type="evidence" value="ECO:0007669"/>
    <property type="project" value="UniProtKB-SubCell"/>
</dbReference>
<name>A0A9X2F8I7_9BACT</name>
<proteinExistence type="inferred from homology"/>
<feature type="transmembrane region" description="Helical" evidence="9">
    <location>
        <begin position="159"/>
        <end position="183"/>
    </location>
</feature>
<evidence type="ECO:0000313" key="12">
    <source>
        <dbReference type="Proteomes" id="UP001155241"/>
    </source>
</evidence>
<keyword evidence="7" id="KW-0175">Coiled coil</keyword>
<feature type="transmembrane region" description="Helical" evidence="9">
    <location>
        <begin position="45"/>
        <end position="66"/>
    </location>
</feature>
<evidence type="ECO:0000259" key="10">
    <source>
        <dbReference type="Pfam" id="PF01618"/>
    </source>
</evidence>
<feature type="coiled-coil region" evidence="7">
    <location>
        <begin position="439"/>
        <end position="496"/>
    </location>
</feature>
<dbReference type="GO" id="GO:0017038">
    <property type="term" value="P:protein import"/>
    <property type="evidence" value="ECO:0007669"/>
    <property type="project" value="TreeGrafter"/>
</dbReference>
<gene>
    <name evidence="11" type="ORF">NG895_06575</name>
</gene>
<dbReference type="InterPro" id="IPR050790">
    <property type="entry name" value="ExbB/TolQ_transport"/>
</dbReference>
<comment type="caution">
    <text evidence="11">The sequence shown here is derived from an EMBL/GenBank/DDBJ whole genome shotgun (WGS) entry which is preliminary data.</text>
</comment>
<evidence type="ECO:0000256" key="2">
    <source>
        <dbReference type="ARBA" id="ARBA00022475"/>
    </source>
</evidence>
<keyword evidence="5 9" id="KW-0472">Membrane</keyword>
<dbReference type="SUPFAM" id="SSF58113">
    <property type="entry name" value="Apolipoprotein A-I"/>
    <property type="match status" value="1"/>
</dbReference>
<keyword evidence="6" id="KW-0653">Protein transport</keyword>
<evidence type="ECO:0000256" key="7">
    <source>
        <dbReference type="SAM" id="Coils"/>
    </source>
</evidence>
<feature type="domain" description="MotA/TolQ/ExbB proton channel" evidence="10">
    <location>
        <begin position="119"/>
        <end position="230"/>
    </location>
</feature>
<evidence type="ECO:0000256" key="4">
    <source>
        <dbReference type="ARBA" id="ARBA00022989"/>
    </source>
</evidence>